<evidence type="ECO:0000313" key="1">
    <source>
        <dbReference type="EMBL" id="KOC70560.1"/>
    </source>
</evidence>
<evidence type="ECO:0000313" key="2">
    <source>
        <dbReference type="Proteomes" id="UP000053825"/>
    </source>
</evidence>
<keyword evidence="2" id="KW-1185">Reference proteome</keyword>
<protein>
    <submittedName>
        <fullName evidence="1">Uncharacterized protein</fullName>
    </submittedName>
</protein>
<sequence length="74" mass="8654">MKKRAIAVRKRKLNENKYHVGPQILHVAVKEKIPRWFHPVACARARSLAVPYTETLHRLQGTLGTARHLREIHR</sequence>
<dbReference type="Proteomes" id="UP000053825">
    <property type="component" value="Unassembled WGS sequence"/>
</dbReference>
<name>A0A0L7RI73_9HYME</name>
<proteinExistence type="predicted"/>
<gene>
    <name evidence="1" type="ORF">WH47_03576</name>
</gene>
<dbReference type="AlphaFoldDB" id="A0A0L7RI73"/>
<organism evidence="1 2">
    <name type="scientific">Habropoda laboriosa</name>
    <dbReference type="NCBI Taxonomy" id="597456"/>
    <lineage>
        <taxon>Eukaryota</taxon>
        <taxon>Metazoa</taxon>
        <taxon>Ecdysozoa</taxon>
        <taxon>Arthropoda</taxon>
        <taxon>Hexapoda</taxon>
        <taxon>Insecta</taxon>
        <taxon>Pterygota</taxon>
        <taxon>Neoptera</taxon>
        <taxon>Endopterygota</taxon>
        <taxon>Hymenoptera</taxon>
        <taxon>Apocrita</taxon>
        <taxon>Aculeata</taxon>
        <taxon>Apoidea</taxon>
        <taxon>Anthophila</taxon>
        <taxon>Apidae</taxon>
        <taxon>Habropoda</taxon>
    </lineage>
</organism>
<dbReference type="EMBL" id="KQ414584">
    <property type="protein sequence ID" value="KOC70560.1"/>
    <property type="molecule type" value="Genomic_DNA"/>
</dbReference>
<accession>A0A0L7RI73</accession>
<reference evidence="1 2" key="1">
    <citation type="submission" date="2015-07" db="EMBL/GenBank/DDBJ databases">
        <title>The genome of Habropoda laboriosa.</title>
        <authorList>
            <person name="Pan H."/>
            <person name="Kapheim K."/>
        </authorList>
    </citation>
    <scope>NUCLEOTIDE SEQUENCE [LARGE SCALE GENOMIC DNA]</scope>
    <source>
        <strain evidence="1">0110345459</strain>
    </source>
</reference>